<dbReference type="InterPro" id="IPR009057">
    <property type="entry name" value="Homeodomain-like_sf"/>
</dbReference>
<keyword evidence="2" id="KW-1185">Reference proteome</keyword>
<gene>
    <name evidence="1" type="ORF">SYV04_43630</name>
</gene>
<proteinExistence type="predicted"/>
<dbReference type="Proteomes" id="UP001291309">
    <property type="component" value="Unassembled WGS sequence"/>
</dbReference>
<evidence type="ECO:0000313" key="2">
    <source>
        <dbReference type="Proteomes" id="UP001291309"/>
    </source>
</evidence>
<accession>A0ABU5HKA2</accession>
<dbReference type="RefSeq" id="WP_321552064.1">
    <property type="nucleotide sequence ID" value="NZ_JAXIVS010000043.1"/>
</dbReference>
<protein>
    <submittedName>
        <fullName evidence="1">Helix-turn-helix domain-containing protein</fullName>
    </submittedName>
</protein>
<comment type="caution">
    <text evidence="1">The sequence shown here is derived from an EMBL/GenBank/DDBJ whole genome shotgun (WGS) entry which is preliminary data.</text>
</comment>
<evidence type="ECO:0000313" key="1">
    <source>
        <dbReference type="EMBL" id="MDY7233354.1"/>
    </source>
</evidence>
<dbReference type="EMBL" id="JAXIVS010000043">
    <property type="protein sequence ID" value="MDY7233354.1"/>
    <property type="molecule type" value="Genomic_DNA"/>
</dbReference>
<name>A0ABU5HKA2_9BACT</name>
<reference evidence="1 2" key="1">
    <citation type="submission" date="2023-12" db="EMBL/GenBank/DDBJ databases">
        <title>the genome sequence of Hyalangium sp. s54d21.</title>
        <authorList>
            <person name="Zhang X."/>
        </authorList>
    </citation>
    <scope>NUCLEOTIDE SEQUENCE [LARGE SCALE GENOMIC DNA]</scope>
    <source>
        <strain evidence="2">s54d21</strain>
    </source>
</reference>
<dbReference type="SUPFAM" id="SSF46689">
    <property type="entry name" value="Homeodomain-like"/>
    <property type="match status" value="1"/>
</dbReference>
<organism evidence="1 2">
    <name type="scientific">Hyalangium rubrum</name>
    <dbReference type="NCBI Taxonomy" id="3103134"/>
    <lineage>
        <taxon>Bacteria</taxon>
        <taxon>Pseudomonadati</taxon>
        <taxon>Myxococcota</taxon>
        <taxon>Myxococcia</taxon>
        <taxon>Myxococcales</taxon>
        <taxon>Cystobacterineae</taxon>
        <taxon>Archangiaceae</taxon>
        <taxon>Hyalangium</taxon>
    </lineage>
</organism>
<sequence length="175" mass="19768">MLRADVSPEEWERLRERGRSSWATPWERDRVEMILLSASGWSPPRIAEYLGVHVATVRRVLKAWSREGVDALERKLPGPVPDVERYATVVGMLEQLLSEPRTWTSAQLAEALAGVGIQMSARQTERYLAELGAGWHRTKSSLAYLQQPEAVEQARRKLSTLKKSPFPEAGPLLPR</sequence>
<dbReference type="Pfam" id="PF13384">
    <property type="entry name" value="HTH_23"/>
    <property type="match status" value="1"/>
</dbReference>